<evidence type="ECO:0000259" key="2">
    <source>
        <dbReference type="Pfam" id="PF13360"/>
    </source>
</evidence>
<keyword evidence="4" id="KW-1185">Reference proteome</keyword>
<evidence type="ECO:0000313" key="4">
    <source>
        <dbReference type="Proteomes" id="UP000320496"/>
    </source>
</evidence>
<dbReference type="InterPro" id="IPR011047">
    <property type="entry name" value="Quinoprotein_ADH-like_sf"/>
</dbReference>
<dbReference type="AlphaFoldDB" id="A0A517Z3P4"/>
<dbReference type="InterPro" id="IPR015943">
    <property type="entry name" value="WD40/YVTN_repeat-like_dom_sf"/>
</dbReference>
<dbReference type="InterPro" id="IPR002372">
    <property type="entry name" value="PQQ_rpt_dom"/>
</dbReference>
<dbReference type="Gene3D" id="2.130.10.10">
    <property type="entry name" value="YVTN repeat-like/Quinoprotein amine dehydrogenase"/>
    <property type="match status" value="3"/>
</dbReference>
<proteinExistence type="predicted"/>
<keyword evidence="1" id="KW-0732">Signal</keyword>
<dbReference type="PANTHER" id="PTHR34512">
    <property type="entry name" value="CELL SURFACE PROTEIN"/>
    <property type="match status" value="1"/>
</dbReference>
<dbReference type="SMART" id="SM00564">
    <property type="entry name" value="PQQ"/>
    <property type="match status" value="3"/>
</dbReference>
<organism evidence="3 4">
    <name type="scientific">Maioricimonas rarisocia</name>
    <dbReference type="NCBI Taxonomy" id="2528026"/>
    <lineage>
        <taxon>Bacteria</taxon>
        <taxon>Pseudomonadati</taxon>
        <taxon>Planctomycetota</taxon>
        <taxon>Planctomycetia</taxon>
        <taxon>Planctomycetales</taxon>
        <taxon>Planctomycetaceae</taxon>
        <taxon>Maioricimonas</taxon>
    </lineage>
</organism>
<dbReference type="OrthoDB" id="244732at2"/>
<feature type="domain" description="Pyrrolo-quinoline quinone repeat" evidence="2">
    <location>
        <begin position="99"/>
        <end position="367"/>
    </location>
</feature>
<name>A0A517Z3P4_9PLAN</name>
<accession>A0A517Z3P4</accession>
<dbReference type="RefSeq" id="WP_145367795.1">
    <property type="nucleotide sequence ID" value="NZ_CP036275.1"/>
</dbReference>
<dbReference type="SUPFAM" id="SSF50998">
    <property type="entry name" value="Quinoprotein alcohol dehydrogenase-like"/>
    <property type="match status" value="1"/>
</dbReference>
<feature type="chain" id="PRO_5022147210" evidence="1">
    <location>
        <begin position="30"/>
        <end position="444"/>
    </location>
</feature>
<evidence type="ECO:0000313" key="3">
    <source>
        <dbReference type="EMBL" id="QDU37088.1"/>
    </source>
</evidence>
<dbReference type="Proteomes" id="UP000320496">
    <property type="component" value="Chromosome"/>
</dbReference>
<dbReference type="PANTHER" id="PTHR34512:SF30">
    <property type="entry name" value="OUTER MEMBRANE PROTEIN ASSEMBLY FACTOR BAMB"/>
    <property type="match status" value="1"/>
</dbReference>
<dbReference type="EMBL" id="CP036275">
    <property type="protein sequence ID" value="QDU37088.1"/>
    <property type="molecule type" value="Genomic_DNA"/>
</dbReference>
<protein>
    <submittedName>
        <fullName evidence="3">Outer membrane biogenesis protein BamB</fullName>
    </submittedName>
</protein>
<gene>
    <name evidence="3" type="ORF">Mal4_13910</name>
</gene>
<dbReference type="InterPro" id="IPR018391">
    <property type="entry name" value="PQQ_b-propeller_rpt"/>
</dbReference>
<feature type="signal peptide" evidence="1">
    <location>
        <begin position="1"/>
        <end position="29"/>
    </location>
</feature>
<sequence length="444" mass="48686" precursor="true">MPCRSTLTAGPFAAALFLSTLVLTVPAAAENWPQWRGPNANSISSETGIATEWSRTKNVAWRLPLPGPAGSTPVIWNDRIFLTSSVGSEEGADLVLIAANTKGEQLWQVKVGSGNKNARSSEGNSASASPTTDGKHVWVFFGTGVLACYDFDGNEVWKFNVQDRYGKFAIQFGMTSTPVLEGDHLYLQLIHGEMRGDYTVAKVIKLDKKTGEEVWAVDRPSEAIVENKHSYASPFIYDDGRQRFLVTHGADCTVAYDLEDGRELWRLGGLNGRSKFNQNQYDPTLRFVASPSFAENVIIVPTAKKGPVVAIRPSEGMSGDIASSEGAIRWVHEKTPDVCCPLILGDLAYFCRKDGKVFCLNLESGEELYYERTHNSQHRATPVYADGHIYLCARDGHCTVLKAGPEFEIVAENELGETITASPAISDGTLYLRTYEALYAVRAN</sequence>
<reference evidence="3 4" key="1">
    <citation type="submission" date="2019-02" db="EMBL/GenBank/DDBJ databases">
        <title>Deep-cultivation of Planctomycetes and their phenomic and genomic characterization uncovers novel biology.</title>
        <authorList>
            <person name="Wiegand S."/>
            <person name="Jogler M."/>
            <person name="Boedeker C."/>
            <person name="Pinto D."/>
            <person name="Vollmers J."/>
            <person name="Rivas-Marin E."/>
            <person name="Kohn T."/>
            <person name="Peeters S.H."/>
            <person name="Heuer A."/>
            <person name="Rast P."/>
            <person name="Oberbeckmann S."/>
            <person name="Bunk B."/>
            <person name="Jeske O."/>
            <person name="Meyerdierks A."/>
            <person name="Storesund J.E."/>
            <person name="Kallscheuer N."/>
            <person name="Luecker S."/>
            <person name="Lage O.M."/>
            <person name="Pohl T."/>
            <person name="Merkel B.J."/>
            <person name="Hornburger P."/>
            <person name="Mueller R.-W."/>
            <person name="Bruemmer F."/>
            <person name="Labrenz M."/>
            <person name="Spormann A.M."/>
            <person name="Op den Camp H."/>
            <person name="Overmann J."/>
            <person name="Amann R."/>
            <person name="Jetten M.S.M."/>
            <person name="Mascher T."/>
            <person name="Medema M.H."/>
            <person name="Devos D.P."/>
            <person name="Kaster A.-K."/>
            <person name="Ovreas L."/>
            <person name="Rohde M."/>
            <person name="Galperin M.Y."/>
            <person name="Jogler C."/>
        </authorList>
    </citation>
    <scope>NUCLEOTIDE SEQUENCE [LARGE SCALE GENOMIC DNA]</scope>
    <source>
        <strain evidence="3 4">Mal4</strain>
    </source>
</reference>
<dbReference type="KEGG" id="mri:Mal4_13910"/>
<dbReference type="Pfam" id="PF13360">
    <property type="entry name" value="PQQ_2"/>
    <property type="match status" value="1"/>
</dbReference>
<evidence type="ECO:0000256" key="1">
    <source>
        <dbReference type="SAM" id="SignalP"/>
    </source>
</evidence>